<dbReference type="PIRSF" id="PIRSF000414">
    <property type="entry name" value="AICARFT_IMPCHas"/>
    <property type="match status" value="1"/>
</dbReference>
<dbReference type="InterPro" id="IPR024051">
    <property type="entry name" value="AICAR_Tfase_dup_dom_sf"/>
</dbReference>
<dbReference type="PROSITE" id="PS51855">
    <property type="entry name" value="MGS"/>
    <property type="match status" value="1"/>
</dbReference>
<comment type="catalytic activity">
    <reaction evidence="8 10">
        <text>(6R)-10-formyltetrahydrofolate + 5-amino-1-(5-phospho-beta-D-ribosyl)imidazole-4-carboxamide = 5-formamido-1-(5-phospho-D-ribosyl)imidazole-4-carboxamide + (6S)-5,6,7,8-tetrahydrofolate</text>
        <dbReference type="Rhea" id="RHEA:22192"/>
        <dbReference type="ChEBI" id="CHEBI:57453"/>
        <dbReference type="ChEBI" id="CHEBI:58467"/>
        <dbReference type="ChEBI" id="CHEBI:58475"/>
        <dbReference type="ChEBI" id="CHEBI:195366"/>
        <dbReference type="EC" id="2.1.2.3"/>
    </reaction>
</comment>
<sequence length="548" mass="59455">MADTPIKRALVSVTDKTGVVEFVKALEDEFGVEVISTGGTARVLEEAGVRVVPIEQYTGFPEMMDGRVKTLHPKVHGGLLARRDSPEHMAEAEAHGIGMIDLVCVNLYEFEKTVAKPDVTFDDAIEHIDIGGPSMLRSAAKNAVSVTVVSDPADYDEVLATMRQNDGCTTLELRRYLQLKVYDTTAAYDAAIAEYLFDRYAEDFPEQVADDEPEADGSVAPDEFGLYLSKVEDLRYGENPQQSAAIYRFADDFAELGSSASPLVGAEQVQGKPLSYNNYLDADAAWNLVREFDGPACVILKHQNPCGSAVAEDITTAYDRAFACDPKSAFGGIIACNREVPFDLVEHAFDENGQFVEVIIAPSYTPEALERMAKRPNLRVLATGGAAGHARLELRSVDGGVLVQCVDSVSEDPATFTCPTERKPTPEEMDELMFAWRVCKGVKSNAILVSKGKAGIGMGPGQPNRVDSALLACQRADEACERMGVEKGGYACASDAFFPFRDNVDVLAEHGVTCIIQPGGSKRDDESIEACNEHGIAMVFTGARHFRH</sequence>
<evidence type="ECO:0000256" key="3">
    <source>
        <dbReference type="ARBA" id="ARBA00007667"/>
    </source>
</evidence>
<dbReference type="GO" id="GO:0003937">
    <property type="term" value="F:IMP cyclohydrolase activity"/>
    <property type="evidence" value="ECO:0007669"/>
    <property type="project" value="UniProtKB-UniRule"/>
</dbReference>
<feature type="domain" description="MGS-like" evidence="11">
    <location>
        <begin position="1"/>
        <end position="150"/>
    </location>
</feature>
<evidence type="ECO:0000259" key="11">
    <source>
        <dbReference type="PROSITE" id="PS51855"/>
    </source>
</evidence>
<dbReference type="CDD" id="cd01421">
    <property type="entry name" value="IMPCH"/>
    <property type="match status" value="1"/>
</dbReference>
<evidence type="ECO:0000256" key="7">
    <source>
        <dbReference type="ARBA" id="ARBA00023268"/>
    </source>
</evidence>
<dbReference type="HAMAP" id="MF_00139">
    <property type="entry name" value="PurH"/>
    <property type="match status" value="1"/>
</dbReference>
<dbReference type="InterPro" id="IPR002695">
    <property type="entry name" value="PurH-like"/>
</dbReference>
<keyword evidence="6 10" id="KW-0378">Hydrolase</keyword>
<dbReference type="Gene3D" id="3.40.50.1380">
    <property type="entry name" value="Methylglyoxal synthase-like domain"/>
    <property type="match status" value="1"/>
</dbReference>
<dbReference type="EMBL" id="DXBM01000025">
    <property type="protein sequence ID" value="HIZ45896.1"/>
    <property type="molecule type" value="Genomic_DNA"/>
</dbReference>
<comment type="similarity">
    <text evidence="3 10">Belongs to the PurH family.</text>
</comment>
<dbReference type="GO" id="GO:0006189">
    <property type="term" value="P:'de novo' IMP biosynthetic process"/>
    <property type="evidence" value="ECO:0007669"/>
    <property type="project" value="UniProtKB-UniRule"/>
</dbReference>
<evidence type="ECO:0000256" key="10">
    <source>
        <dbReference type="HAMAP-Rule" id="MF_00139"/>
    </source>
</evidence>
<keyword evidence="7 10" id="KW-0511">Multifunctional enzyme</keyword>
<gene>
    <name evidence="10 12" type="primary">purH</name>
    <name evidence="12" type="ORF">IAA19_02620</name>
</gene>
<evidence type="ECO:0000256" key="6">
    <source>
        <dbReference type="ARBA" id="ARBA00022801"/>
    </source>
</evidence>
<proteinExistence type="inferred from homology"/>
<dbReference type="AlphaFoldDB" id="A0A9D2EZ22"/>
<dbReference type="GO" id="GO:0004643">
    <property type="term" value="F:phosphoribosylaminoimidazolecarboxamide formyltransferase activity"/>
    <property type="evidence" value="ECO:0007669"/>
    <property type="project" value="UniProtKB-UniRule"/>
</dbReference>
<dbReference type="SMART" id="SM00798">
    <property type="entry name" value="AICARFT_IMPCHas"/>
    <property type="match status" value="1"/>
</dbReference>
<name>A0A9D2EZ22_9ACTN</name>
<comment type="caution">
    <text evidence="12">The sequence shown here is derived from an EMBL/GenBank/DDBJ whole genome shotgun (WGS) entry which is preliminary data.</text>
</comment>
<comment type="catalytic activity">
    <reaction evidence="9 10">
        <text>IMP + H2O = 5-formamido-1-(5-phospho-D-ribosyl)imidazole-4-carboxamide</text>
        <dbReference type="Rhea" id="RHEA:18445"/>
        <dbReference type="ChEBI" id="CHEBI:15377"/>
        <dbReference type="ChEBI" id="CHEBI:58053"/>
        <dbReference type="ChEBI" id="CHEBI:58467"/>
        <dbReference type="EC" id="3.5.4.10"/>
    </reaction>
</comment>
<organism evidence="12 13">
    <name type="scientific">Candidatus Olsenella pullistercoris</name>
    <dbReference type="NCBI Taxonomy" id="2838712"/>
    <lineage>
        <taxon>Bacteria</taxon>
        <taxon>Bacillati</taxon>
        <taxon>Actinomycetota</taxon>
        <taxon>Coriobacteriia</taxon>
        <taxon>Coriobacteriales</taxon>
        <taxon>Atopobiaceae</taxon>
        <taxon>Olsenella</taxon>
    </lineage>
</organism>
<dbReference type="InterPro" id="IPR011607">
    <property type="entry name" value="MGS-like_dom"/>
</dbReference>
<evidence type="ECO:0000256" key="4">
    <source>
        <dbReference type="ARBA" id="ARBA00022679"/>
    </source>
</evidence>
<keyword evidence="5 10" id="KW-0658">Purine biosynthesis</keyword>
<evidence type="ECO:0000256" key="8">
    <source>
        <dbReference type="ARBA" id="ARBA00050488"/>
    </source>
</evidence>
<comment type="domain">
    <text evidence="10">The IMP cyclohydrolase activity resides in the N-terminal region.</text>
</comment>
<dbReference type="PANTHER" id="PTHR11692">
    <property type="entry name" value="BIFUNCTIONAL PURINE BIOSYNTHESIS PROTEIN PURH"/>
    <property type="match status" value="1"/>
</dbReference>
<reference evidence="12" key="1">
    <citation type="journal article" date="2021" name="PeerJ">
        <title>Extensive microbial diversity within the chicken gut microbiome revealed by metagenomics and culture.</title>
        <authorList>
            <person name="Gilroy R."/>
            <person name="Ravi A."/>
            <person name="Getino M."/>
            <person name="Pursley I."/>
            <person name="Horton D.L."/>
            <person name="Alikhan N.F."/>
            <person name="Baker D."/>
            <person name="Gharbi K."/>
            <person name="Hall N."/>
            <person name="Watson M."/>
            <person name="Adriaenssens E.M."/>
            <person name="Foster-Nyarko E."/>
            <person name="Jarju S."/>
            <person name="Secka A."/>
            <person name="Antonio M."/>
            <person name="Oren A."/>
            <person name="Chaudhuri R.R."/>
            <person name="La Ragione R."/>
            <person name="Hildebrand F."/>
            <person name="Pallen M.J."/>
        </authorList>
    </citation>
    <scope>NUCLEOTIDE SEQUENCE</scope>
    <source>
        <strain evidence="12">ChiHjej12B11-14209</strain>
    </source>
</reference>
<evidence type="ECO:0000256" key="5">
    <source>
        <dbReference type="ARBA" id="ARBA00022755"/>
    </source>
</evidence>
<dbReference type="FunFam" id="3.40.50.1380:FF:000001">
    <property type="entry name" value="Bifunctional purine biosynthesis protein PurH"/>
    <property type="match status" value="1"/>
</dbReference>
<comment type="pathway">
    <text evidence="1 10">Purine metabolism; IMP biosynthesis via de novo pathway; IMP from 5-formamido-1-(5-phospho-D-ribosyl)imidazole-4-carboxamide: step 1/1.</text>
</comment>
<evidence type="ECO:0000313" key="13">
    <source>
        <dbReference type="Proteomes" id="UP000824062"/>
    </source>
</evidence>
<dbReference type="InterPro" id="IPR036914">
    <property type="entry name" value="MGS-like_dom_sf"/>
</dbReference>
<comment type="pathway">
    <text evidence="2 10">Purine metabolism; IMP biosynthesis via de novo pathway; 5-formamido-1-(5-phospho-D-ribosyl)imidazole-4-carboxamide from 5-amino-1-(5-phospho-D-ribosyl)imidazole-4-carboxamide (10-formyl THF route): step 1/1.</text>
</comment>
<keyword evidence="4 10" id="KW-0808">Transferase</keyword>
<dbReference type="NCBIfam" id="NF002049">
    <property type="entry name" value="PRK00881.1"/>
    <property type="match status" value="1"/>
</dbReference>
<dbReference type="SMART" id="SM00851">
    <property type="entry name" value="MGS"/>
    <property type="match status" value="1"/>
</dbReference>
<protein>
    <recommendedName>
        <fullName evidence="10">Bifunctional purine biosynthesis protein PurH</fullName>
    </recommendedName>
    <domain>
        <recommendedName>
            <fullName evidence="10">Phosphoribosylaminoimidazolecarboxamide formyltransferase</fullName>
            <ecNumber evidence="10">2.1.2.3</ecNumber>
        </recommendedName>
        <alternativeName>
            <fullName evidence="10">AICAR transformylase</fullName>
        </alternativeName>
    </domain>
    <domain>
        <recommendedName>
            <fullName evidence="10">IMP cyclohydrolase</fullName>
            <ecNumber evidence="10">3.5.4.10</ecNumber>
        </recommendedName>
        <alternativeName>
            <fullName evidence="10">ATIC</fullName>
        </alternativeName>
        <alternativeName>
            <fullName evidence="10">IMP synthase</fullName>
        </alternativeName>
        <alternativeName>
            <fullName evidence="10">Inosinicase</fullName>
        </alternativeName>
    </domain>
</protein>
<evidence type="ECO:0000256" key="2">
    <source>
        <dbReference type="ARBA" id="ARBA00004954"/>
    </source>
</evidence>
<accession>A0A9D2EZ22</accession>
<dbReference type="Pfam" id="PF02142">
    <property type="entry name" value="MGS"/>
    <property type="match status" value="1"/>
</dbReference>
<dbReference type="InterPro" id="IPR016193">
    <property type="entry name" value="Cytidine_deaminase-like"/>
</dbReference>
<dbReference type="EC" id="2.1.2.3" evidence="10"/>
<evidence type="ECO:0000256" key="9">
    <source>
        <dbReference type="ARBA" id="ARBA00050687"/>
    </source>
</evidence>
<evidence type="ECO:0000313" key="12">
    <source>
        <dbReference type="EMBL" id="HIZ45896.1"/>
    </source>
</evidence>
<dbReference type="SUPFAM" id="SSF52335">
    <property type="entry name" value="Methylglyoxal synthase-like"/>
    <property type="match status" value="1"/>
</dbReference>
<dbReference type="NCBIfam" id="TIGR00355">
    <property type="entry name" value="purH"/>
    <property type="match status" value="1"/>
</dbReference>
<evidence type="ECO:0000256" key="1">
    <source>
        <dbReference type="ARBA" id="ARBA00004844"/>
    </source>
</evidence>
<dbReference type="Gene3D" id="3.40.140.20">
    <property type="match status" value="2"/>
</dbReference>
<dbReference type="Pfam" id="PF01808">
    <property type="entry name" value="AICARFT_IMPCHas"/>
    <property type="match status" value="1"/>
</dbReference>
<dbReference type="PANTHER" id="PTHR11692:SF0">
    <property type="entry name" value="BIFUNCTIONAL PURINE BIOSYNTHESIS PROTEIN ATIC"/>
    <property type="match status" value="1"/>
</dbReference>
<dbReference type="EC" id="3.5.4.10" evidence="10"/>
<dbReference type="GO" id="GO:0005829">
    <property type="term" value="C:cytosol"/>
    <property type="evidence" value="ECO:0007669"/>
    <property type="project" value="TreeGrafter"/>
</dbReference>
<dbReference type="SUPFAM" id="SSF53927">
    <property type="entry name" value="Cytidine deaminase-like"/>
    <property type="match status" value="1"/>
</dbReference>
<dbReference type="Proteomes" id="UP000824062">
    <property type="component" value="Unassembled WGS sequence"/>
</dbReference>
<reference evidence="12" key="2">
    <citation type="submission" date="2021-04" db="EMBL/GenBank/DDBJ databases">
        <authorList>
            <person name="Gilroy R."/>
        </authorList>
    </citation>
    <scope>NUCLEOTIDE SEQUENCE</scope>
    <source>
        <strain evidence="12">ChiHjej12B11-14209</strain>
    </source>
</reference>
<dbReference type="FunFam" id="3.40.140.20:FF:000001">
    <property type="entry name" value="Bifunctional purine biosynthesis protein PurH"/>
    <property type="match status" value="1"/>
</dbReference>